<evidence type="ECO:0000256" key="3">
    <source>
        <dbReference type="ARBA" id="ARBA00022722"/>
    </source>
</evidence>
<dbReference type="CDD" id="cd18746">
    <property type="entry name" value="PIN_VapC4-5_FitB-like"/>
    <property type="match status" value="1"/>
</dbReference>
<evidence type="ECO:0000256" key="4">
    <source>
        <dbReference type="ARBA" id="ARBA00022723"/>
    </source>
</evidence>
<gene>
    <name evidence="9" type="ORF">FHS92_000620</name>
</gene>
<protein>
    <recommendedName>
        <fullName evidence="8">PIN domain-containing protein</fullName>
    </recommendedName>
</protein>
<evidence type="ECO:0000259" key="8">
    <source>
        <dbReference type="Pfam" id="PF01850"/>
    </source>
</evidence>
<dbReference type="Pfam" id="PF01850">
    <property type="entry name" value="PIN"/>
    <property type="match status" value="1"/>
</dbReference>
<keyword evidence="4" id="KW-0479">Metal-binding</keyword>
<comment type="cofactor">
    <cofactor evidence="1">
        <name>Mg(2+)</name>
        <dbReference type="ChEBI" id="CHEBI:18420"/>
    </cofactor>
</comment>
<evidence type="ECO:0000256" key="2">
    <source>
        <dbReference type="ARBA" id="ARBA00022649"/>
    </source>
</evidence>
<dbReference type="Proteomes" id="UP000552700">
    <property type="component" value="Unassembled WGS sequence"/>
</dbReference>
<dbReference type="InterPro" id="IPR029060">
    <property type="entry name" value="PIN-like_dom_sf"/>
</dbReference>
<evidence type="ECO:0000313" key="10">
    <source>
        <dbReference type="Proteomes" id="UP000552700"/>
    </source>
</evidence>
<evidence type="ECO:0000256" key="1">
    <source>
        <dbReference type="ARBA" id="ARBA00001946"/>
    </source>
</evidence>
<evidence type="ECO:0000256" key="5">
    <source>
        <dbReference type="ARBA" id="ARBA00022801"/>
    </source>
</evidence>
<comment type="similarity">
    <text evidence="7">Belongs to the PINc/VapC protein family.</text>
</comment>
<comment type="caution">
    <text evidence="9">The sequence shown here is derived from an EMBL/GenBank/DDBJ whole genome shotgun (WGS) entry which is preliminary data.</text>
</comment>
<dbReference type="RefSeq" id="WP_184077417.1">
    <property type="nucleotide sequence ID" value="NZ_JACIJP010000001.1"/>
</dbReference>
<dbReference type="AlphaFoldDB" id="A0A841IW75"/>
<accession>A0A841IW75</accession>
<dbReference type="GO" id="GO:0004518">
    <property type="term" value="F:nuclease activity"/>
    <property type="evidence" value="ECO:0007669"/>
    <property type="project" value="UniProtKB-KW"/>
</dbReference>
<evidence type="ECO:0000256" key="6">
    <source>
        <dbReference type="ARBA" id="ARBA00022842"/>
    </source>
</evidence>
<dbReference type="InterPro" id="IPR002716">
    <property type="entry name" value="PIN_dom"/>
</dbReference>
<dbReference type="SUPFAM" id="SSF88723">
    <property type="entry name" value="PIN domain-like"/>
    <property type="match status" value="1"/>
</dbReference>
<keyword evidence="10" id="KW-1185">Reference proteome</keyword>
<evidence type="ECO:0000256" key="7">
    <source>
        <dbReference type="ARBA" id="ARBA00038093"/>
    </source>
</evidence>
<dbReference type="PANTHER" id="PTHR33653:SF1">
    <property type="entry name" value="RIBONUCLEASE VAPC2"/>
    <property type="match status" value="1"/>
</dbReference>
<feature type="domain" description="PIN" evidence="8">
    <location>
        <begin position="2"/>
        <end position="122"/>
    </location>
</feature>
<dbReference type="Gene3D" id="3.40.50.1010">
    <property type="entry name" value="5'-nuclease"/>
    <property type="match status" value="1"/>
</dbReference>
<dbReference type="EMBL" id="JACIJP010000001">
    <property type="protein sequence ID" value="MBB6122913.1"/>
    <property type="molecule type" value="Genomic_DNA"/>
</dbReference>
<evidence type="ECO:0000313" key="9">
    <source>
        <dbReference type="EMBL" id="MBB6122913.1"/>
    </source>
</evidence>
<dbReference type="GO" id="GO:0016787">
    <property type="term" value="F:hydrolase activity"/>
    <property type="evidence" value="ECO:0007669"/>
    <property type="project" value="UniProtKB-KW"/>
</dbReference>
<dbReference type="InterPro" id="IPR050556">
    <property type="entry name" value="Type_II_TA_system_RNase"/>
</dbReference>
<proteinExistence type="inferred from homology"/>
<name>A0A841IW75_9SPHN</name>
<keyword evidence="2" id="KW-1277">Toxin-antitoxin system</keyword>
<sequence length="135" mass="14802">MYLLDTNIISEMRRPRPHGAVKAWIEAVDDAQLHLSAVTIGEIQAGIEITRENDSARAAVLQQWADAVASTFSIVPMDANCFRLWAQMMHGKPDSLYEDAMIAATARIHGLTVVTRNGKDFAGLGVPLLDPFVAR</sequence>
<dbReference type="GO" id="GO:0046872">
    <property type="term" value="F:metal ion binding"/>
    <property type="evidence" value="ECO:0007669"/>
    <property type="project" value="UniProtKB-KW"/>
</dbReference>
<keyword evidence="5" id="KW-0378">Hydrolase</keyword>
<organism evidence="9 10">
    <name type="scientific">Sphingobium subterraneum</name>
    <dbReference type="NCBI Taxonomy" id="627688"/>
    <lineage>
        <taxon>Bacteria</taxon>
        <taxon>Pseudomonadati</taxon>
        <taxon>Pseudomonadota</taxon>
        <taxon>Alphaproteobacteria</taxon>
        <taxon>Sphingomonadales</taxon>
        <taxon>Sphingomonadaceae</taxon>
        <taxon>Sphingobium</taxon>
    </lineage>
</organism>
<dbReference type="PANTHER" id="PTHR33653">
    <property type="entry name" value="RIBONUCLEASE VAPC2"/>
    <property type="match status" value="1"/>
</dbReference>
<keyword evidence="3" id="KW-0540">Nuclease</keyword>
<reference evidence="9 10" key="1">
    <citation type="submission" date="2020-08" db="EMBL/GenBank/DDBJ databases">
        <title>Genomic Encyclopedia of Type Strains, Phase IV (KMG-IV): sequencing the most valuable type-strain genomes for metagenomic binning, comparative biology and taxonomic classification.</title>
        <authorList>
            <person name="Goeker M."/>
        </authorList>
    </citation>
    <scope>NUCLEOTIDE SEQUENCE [LARGE SCALE GENOMIC DNA]</scope>
    <source>
        <strain evidence="9 10">DSM 102255</strain>
    </source>
</reference>
<keyword evidence="6" id="KW-0460">Magnesium</keyword>